<evidence type="ECO:0000259" key="3">
    <source>
        <dbReference type="Pfam" id="PF14372"/>
    </source>
</evidence>
<dbReference type="InterPro" id="IPR008906">
    <property type="entry name" value="HATC_C_dom"/>
</dbReference>
<dbReference type="PANTHER" id="PTHR23272:SF126">
    <property type="entry name" value="OS08G0180500 PROTEIN"/>
    <property type="match status" value="1"/>
</dbReference>
<keyword evidence="5" id="KW-1185">Reference proteome</keyword>
<dbReference type="AlphaFoldDB" id="A0ABC9BL86"/>
<feature type="domain" description="HAT C-terminal dimerisation" evidence="2">
    <location>
        <begin position="504"/>
        <end position="586"/>
    </location>
</feature>
<organism evidence="4 5">
    <name type="scientific">Urochloa decumbens</name>
    <dbReference type="NCBI Taxonomy" id="240449"/>
    <lineage>
        <taxon>Eukaryota</taxon>
        <taxon>Viridiplantae</taxon>
        <taxon>Streptophyta</taxon>
        <taxon>Embryophyta</taxon>
        <taxon>Tracheophyta</taxon>
        <taxon>Spermatophyta</taxon>
        <taxon>Magnoliopsida</taxon>
        <taxon>Liliopsida</taxon>
        <taxon>Poales</taxon>
        <taxon>Poaceae</taxon>
        <taxon>PACMAD clade</taxon>
        <taxon>Panicoideae</taxon>
        <taxon>Panicodae</taxon>
        <taxon>Paniceae</taxon>
        <taxon>Melinidinae</taxon>
        <taxon>Urochloa</taxon>
    </lineage>
</organism>
<sequence length="587" mass="67283">MDRVDEHDGDDMQAETGLASDGNFRNEKSVAWDWDKCKPQLVNGVIRRPSSELWKDFIPLYADGRSRIMAAECVNCHVRLNANRSTLHLRRHIQTCPVHCILKNVEVQFSEYGSKFRKCSSGDRTPVDRHISSSPATKRMDPKKDQNTPSAHAVHDWKLQRRMIKFGVFESSTTNLDRMIHLKETHDLNSGSEPLDLIWEAIRDWDLDQKLFSLISVGDIRSNERVSKLKDFLNQRKCLPIGGALYNIACVDDVLNNIVSEDQPLLHLVGDILEKFIQAHMSSSPGQQQLIEVMTNMTLKCPQEDAKRWHKIYFGLEVLLHFKKAFPSEELLSAKNTRTVESVCNILRAFYHAFEALCGPFCPTANIYFNELWIIRTTLEEEASTDHSELATMVWKMQEAFDEYWQNSYVWLSAAAVLDPRFKFAFIEFRLKQAFGTDAAKYVSTVRETIWELFLEYCTAVDELSVDRSNCDSGNVQVAGLYKDSLKDWDEHVNAQASGEVLTELDKYLDDGLLPRKDDFDVLNWWMSNSTKYPTLSIMARDILAIPASAVHCEAALSNEGLVVHKQWCTLNVKTIEALVCIRDWIK</sequence>
<dbReference type="PANTHER" id="PTHR23272">
    <property type="entry name" value="BED FINGER-RELATED"/>
    <property type="match status" value="1"/>
</dbReference>
<evidence type="ECO:0008006" key="6">
    <source>
        <dbReference type="Google" id="ProtNLM"/>
    </source>
</evidence>
<evidence type="ECO:0000313" key="4">
    <source>
        <dbReference type="EMBL" id="CAL5003686.1"/>
    </source>
</evidence>
<dbReference type="SUPFAM" id="SSF53098">
    <property type="entry name" value="Ribonuclease H-like"/>
    <property type="match status" value="1"/>
</dbReference>
<evidence type="ECO:0000313" key="5">
    <source>
        <dbReference type="Proteomes" id="UP001497457"/>
    </source>
</evidence>
<name>A0ABC9BL86_9POAL</name>
<reference evidence="5" key="1">
    <citation type="submission" date="2024-06" db="EMBL/GenBank/DDBJ databases">
        <authorList>
            <person name="Ryan C."/>
        </authorList>
    </citation>
    <scope>NUCLEOTIDE SEQUENCE [LARGE SCALE GENOMIC DNA]</scope>
</reference>
<evidence type="ECO:0000256" key="1">
    <source>
        <dbReference type="SAM" id="MobiDB-lite"/>
    </source>
</evidence>
<dbReference type="EMBL" id="OZ075136">
    <property type="protein sequence ID" value="CAL5003686.1"/>
    <property type="molecule type" value="Genomic_DNA"/>
</dbReference>
<proteinExistence type="predicted"/>
<dbReference type="InterPro" id="IPR025525">
    <property type="entry name" value="hAT-like_transposase_RNase-H"/>
</dbReference>
<accession>A0ABC9BL86</accession>
<dbReference type="Pfam" id="PF14372">
    <property type="entry name" value="hAT-like_RNase-H"/>
    <property type="match status" value="1"/>
</dbReference>
<gene>
    <name evidence="4" type="ORF">URODEC1_LOCUS66513</name>
</gene>
<feature type="domain" description="hAT-like transposase RNase-H fold" evidence="3">
    <location>
        <begin position="361"/>
        <end position="457"/>
    </location>
</feature>
<dbReference type="Pfam" id="PF05699">
    <property type="entry name" value="Dimer_Tnp_hAT"/>
    <property type="match status" value="1"/>
</dbReference>
<dbReference type="InterPro" id="IPR012337">
    <property type="entry name" value="RNaseH-like_sf"/>
</dbReference>
<protein>
    <recommendedName>
        <fullName evidence="6">Transposase</fullName>
    </recommendedName>
</protein>
<evidence type="ECO:0000259" key="2">
    <source>
        <dbReference type="Pfam" id="PF05699"/>
    </source>
</evidence>
<feature type="region of interest" description="Disordered" evidence="1">
    <location>
        <begin position="123"/>
        <end position="152"/>
    </location>
</feature>
<dbReference type="Proteomes" id="UP001497457">
    <property type="component" value="Chromosome 26rd"/>
</dbReference>
<feature type="region of interest" description="Disordered" evidence="1">
    <location>
        <begin position="1"/>
        <end position="20"/>
    </location>
</feature>
<reference evidence="4 5" key="2">
    <citation type="submission" date="2024-10" db="EMBL/GenBank/DDBJ databases">
        <authorList>
            <person name="Ryan C."/>
        </authorList>
    </citation>
    <scope>NUCLEOTIDE SEQUENCE [LARGE SCALE GENOMIC DNA]</scope>
</reference>